<evidence type="ECO:0000313" key="3">
    <source>
        <dbReference type="Proteomes" id="UP000032049"/>
    </source>
</evidence>
<comment type="caution">
    <text evidence="2">The sequence shown here is derived from an EMBL/GenBank/DDBJ whole genome shotgun (WGS) entry which is preliminary data.</text>
</comment>
<dbReference type="InterPro" id="IPR017927">
    <property type="entry name" value="FAD-bd_FR_type"/>
</dbReference>
<keyword evidence="3" id="KW-1185">Reference proteome</keyword>
<protein>
    <recommendedName>
        <fullName evidence="1">FAD-binding FR-type domain-containing protein</fullName>
    </recommendedName>
</protein>
<dbReference type="Proteomes" id="UP000032049">
    <property type="component" value="Unassembled WGS sequence"/>
</dbReference>
<sequence>METSILQQIKNKAGRLIELQLLKTGRVLEVRAWESSAMIEIDLHLPFADIQHWIEVPYIKFRVGNLSFRDYTPFGWDAETNTCSLLVDTAHEGPGSEWAKRLRTGDRIQYLKIESTHQSPHPTDFIVALGDASSLGHLLAMQQLTLPSTRFDGAVLLDNPHTGQLFKDYFSSPVTTLTKRSELISWLKKQSYNTAHTWFYLVGNQGMVAELRTLLRSLGLPNTRVKGFWS</sequence>
<dbReference type="AlphaFoldDB" id="A0A0D0FRS7"/>
<dbReference type="SUPFAM" id="SSF63380">
    <property type="entry name" value="Riboflavin synthase domain-like"/>
    <property type="match status" value="1"/>
</dbReference>
<proteinExistence type="predicted"/>
<evidence type="ECO:0000313" key="2">
    <source>
        <dbReference type="EMBL" id="KIO75179.1"/>
    </source>
</evidence>
<dbReference type="EMBL" id="JXRA01000112">
    <property type="protein sequence ID" value="KIO75179.1"/>
    <property type="molecule type" value="Genomic_DNA"/>
</dbReference>
<gene>
    <name evidence="2" type="ORF">TH53_22135</name>
</gene>
<organism evidence="2 3">
    <name type="scientific">Pedobacter lusitanus</name>
    <dbReference type="NCBI Taxonomy" id="1503925"/>
    <lineage>
        <taxon>Bacteria</taxon>
        <taxon>Pseudomonadati</taxon>
        <taxon>Bacteroidota</taxon>
        <taxon>Sphingobacteriia</taxon>
        <taxon>Sphingobacteriales</taxon>
        <taxon>Sphingobacteriaceae</taxon>
        <taxon>Pedobacter</taxon>
    </lineage>
</organism>
<evidence type="ECO:0000259" key="1">
    <source>
        <dbReference type="PROSITE" id="PS51384"/>
    </source>
</evidence>
<name>A0A0D0FRS7_9SPHI</name>
<dbReference type="Gene3D" id="2.40.30.10">
    <property type="entry name" value="Translation factors"/>
    <property type="match status" value="1"/>
</dbReference>
<reference evidence="2 3" key="1">
    <citation type="submission" date="2015-01" db="EMBL/GenBank/DDBJ databases">
        <title>Draft genome sequence of Pedobacter sp. NL19 isolated from sludge of an effluent treatment pond in an abandoned uranium mine.</title>
        <authorList>
            <person name="Santos T."/>
            <person name="Caetano T."/>
            <person name="Covas C."/>
            <person name="Cruz A."/>
            <person name="Mendo S."/>
        </authorList>
    </citation>
    <scope>NUCLEOTIDE SEQUENCE [LARGE SCALE GENOMIC DNA]</scope>
    <source>
        <strain evidence="2 3">NL19</strain>
    </source>
</reference>
<dbReference type="PROSITE" id="PS51384">
    <property type="entry name" value="FAD_FR"/>
    <property type="match status" value="1"/>
</dbReference>
<dbReference type="InterPro" id="IPR017938">
    <property type="entry name" value="Riboflavin_synthase-like_b-brl"/>
</dbReference>
<dbReference type="RefSeq" id="WP_041885707.1">
    <property type="nucleotide sequence ID" value="NZ_CP157278.1"/>
</dbReference>
<dbReference type="OrthoDB" id="649820at2"/>
<feature type="domain" description="FAD-binding FR-type" evidence="1">
    <location>
        <begin position="20"/>
        <end position="123"/>
    </location>
</feature>
<dbReference type="STRING" id="1503925.TH53_22135"/>
<dbReference type="GO" id="GO:0016491">
    <property type="term" value="F:oxidoreductase activity"/>
    <property type="evidence" value="ECO:0007669"/>
    <property type="project" value="InterPro"/>
</dbReference>
<accession>A0A0D0FRS7</accession>